<sequence>MTTFIAYGNINDTYPLDSIPRELLIEKLRQPQSSNQRVQKRHRCRWVAHFLLWQLLKISQKPTALLKHIDYSQSGRPQLPVHDVDFNISHSGDWVAVILRVNTQGNSIVGIDIESPQKERDYPALLAYFASPSEQAWFAQQQEKEKSFYLSWCLREAVLKSQGVGIVKLSSVQHDPLLRQIQSQHCPAGQLLFSHRLPFYLAFFINQTQCLDVHYFTWQRGILAETTLHDAIYYKVNEKT</sequence>
<dbReference type="InterPro" id="IPR008278">
    <property type="entry name" value="4-PPantetheinyl_Trfase_dom"/>
</dbReference>
<dbReference type="PANTHER" id="PTHR12215:SF10">
    <property type="entry name" value="L-AMINOADIPATE-SEMIALDEHYDE DEHYDROGENASE-PHOSPHOPANTETHEINYL TRANSFERASE"/>
    <property type="match status" value="1"/>
</dbReference>
<organism evidence="4">
    <name type="scientific">Pasteurella multocida</name>
    <dbReference type="NCBI Taxonomy" id="747"/>
    <lineage>
        <taxon>Bacteria</taxon>
        <taxon>Pseudomonadati</taxon>
        <taxon>Pseudomonadota</taxon>
        <taxon>Gammaproteobacteria</taxon>
        <taxon>Pasteurellales</taxon>
        <taxon>Pasteurellaceae</taxon>
        <taxon>Pasteurella</taxon>
    </lineage>
</organism>
<dbReference type="PATRIC" id="fig|747.135.peg.1902"/>
<dbReference type="SUPFAM" id="SSF56214">
    <property type="entry name" value="4'-phosphopantetheinyl transferase"/>
    <property type="match status" value="2"/>
</dbReference>
<evidence type="ECO:0000259" key="3">
    <source>
        <dbReference type="Pfam" id="PF01648"/>
    </source>
</evidence>
<dbReference type="KEGG" id="pmul:DR93_1950"/>
<reference evidence="4" key="1">
    <citation type="submission" date="2015-01" db="EMBL/GenBank/DDBJ databases">
        <title>Draft genome sequence of Pasteurella multocida isolated from alpaca pneumonia.</title>
        <authorList>
            <person name="Maturrano L."/>
            <person name="Hurtado R."/>
            <person name="Allasi N."/>
            <person name="Juscamayta E."/>
            <person name="Fernandez D."/>
            <person name="Maximiliano J."/>
            <person name="Rimac R."/>
            <person name="Rosadio R."/>
        </authorList>
    </citation>
    <scope>NUCLEOTIDE SEQUENCE</scope>
    <source>
        <strain evidence="4">UNMSM</strain>
    </source>
</reference>
<dbReference type="GO" id="GO:0008897">
    <property type="term" value="F:holo-[acyl-carrier-protein] synthase activity"/>
    <property type="evidence" value="ECO:0007669"/>
    <property type="project" value="InterPro"/>
</dbReference>
<dbReference type="GO" id="GO:0019878">
    <property type="term" value="P:lysine biosynthetic process via aminoadipic acid"/>
    <property type="evidence" value="ECO:0007669"/>
    <property type="project" value="TreeGrafter"/>
</dbReference>
<dbReference type="Proteomes" id="UP001145481">
    <property type="component" value="Unassembled WGS sequence"/>
</dbReference>
<gene>
    <name evidence="4" type="primary">PM0116</name>
    <name evidence="5" type="ORF">NM948_05575</name>
</gene>
<dbReference type="Gene3D" id="3.90.470.20">
    <property type="entry name" value="4'-phosphopantetheinyl transferase domain"/>
    <property type="match status" value="2"/>
</dbReference>
<protein>
    <submittedName>
        <fullName evidence="5">4'-phosphopantetheinyl transferase superfamily protein</fullName>
    </submittedName>
    <submittedName>
        <fullName evidence="4">PM0116 protein</fullName>
    </submittedName>
</protein>
<proteinExistence type="inferred from homology"/>
<keyword evidence="2 5" id="KW-0808">Transferase</keyword>
<reference evidence="5" key="2">
    <citation type="submission" date="2022-07" db="EMBL/GenBank/DDBJ databases">
        <title>Genome-based characterization of novel serogroup A variants of Pasteurella multocida.</title>
        <authorList>
            <person name="Prajapati A."/>
            <person name="Yogisharadhya R."/>
            <person name="Mohanty N."/>
            <person name="Chanda M."/>
            <person name="Mendem S.K."/>
            <person name="Siddaramappa S."/>
            <person name="Shivachandra S.B."/>
        </authorList>
    </citation>
    <scope>NUCLEOTIDE SEQUENCE</scope>
    <source>
        <strain evidence="5">NIVEDIPm19</strain>
    </source>
</reference>
<name>A0A140D7I0_PASMD</name>
<evidence type="ECO:0000313" key="5">
    <source>
        <dbReference type="EMBL" id="MDA5623012.1"/>
    </source>
</evidence>
<dbReference type="InterPro" id="IPR050559">
    <property type="entry name" value="P-Pant_transferase_sf"/>
</dbReference>
<dbReference type="GO" id="GO:0000287">
    <property type="term" value="F:magnesium ion binding"/>
    <property type="evidence" value="ECO:0007669"/>
    <property type="project" value="InterPro"/>
</dbReference>
<evidence type="ECO:0000256" key="2">
    <source>
        <dbReference type="ARBA" id="ARBA00022679"/>
    </source>
</evidence>
<dbReference type="AlphaFoldDB" id="A0A140D7I0"/>
<dbReference type="EMBL" id="JANJHC010000009">
    <property type="protein sequence ID" value="MDA5623012.1"/>
    <property type="molecule type" value="Genomic_DNA"/>
</dbReference>
<dbReference type="EMBL" id="KP661015">
    <property type="protein sequence ID" value="AMK08854.1"/>
    <property type="molecule type" value="Genomic_DNA"/>
</dbReference>
<dbReference type="InterPro" id="IPR037143">
    <property type="entry name" value="4-PPantetheinyl_Trfase_dom_sf"/>
</dbReference>
<evidence type="ECO:0000313" key="4">
    <source>
        <dbReference type="EMBL" id="AMK08854.1"/>
    </source>
</evidence>
<accession>A0A140D7I0</accession>
<dbReference type="GO" id="GO:0005829">
    <property type="term" value="C:cytosol"/>
    <property type="evidence" value="ECO:0007669"/>
    <property type="project" value="TreeGrafter"/>
</dbReference>
<dbReference type="RefSeq" id="WP_014326274.1">
    <property type="nucleotide sequence ID" value="NZ_AP025519.1"/>
</dbReference>
<dbReference type="Pfam" id="PF01648">
    <property type="entry name" value="ACPS"/>
    <property type="match status" value="1"/>
</dbReference>
<evidence type="ECO:0000256" key="1">
    <source>
        <dbReference type="ARBA" id="ARBA00010990"/>
    </source>
</evidence>
<dbReference type="PANTHER" id="PTHR12215">
    <property type="entry name" value="PHOSPHOPANTETHEINE TRANSFERASE"/>
    <property type="match status" value="1"/>
</dbReference>
<comment type="similarity">
    <text evidence="1">Belongs to the P-Pant transferase superfamily. Gsp/Sfp/HetI/AcpT family.</text>
</comment>
<feature type="domain" description="4'-phosphopantetheinyl transferase" evidence="3">
    <location>
        <begin position="109"/>
        <end position="174"/>
    </location>
</feature>